<sequence>MNYIKTIIAAIAMTAFAWGVDDMTAAESTPASVESGATAFAWGVDVGSSIDLTTADMSSLDGEAYFGLRCPGVDIVGFGAGIHGMVNNNSFSYPLYVLLRTSFSKQKQLCFFDLRTGVALNNFFGTATNTAFYINPSVGVNLASSRKFRSYLTLGYSYNGGKDISDATTTSGKSANNLSMATLRLGIMF</sequence>
<name>A0A921E974_9BACT</name>
<comment type="caution">
    <text evidence="2">The sequence shown here is derived from an EMBL/GenBank/DDBJ whole genome shotgun (WGS) entry which is preliminary data.</text>
</comment>
<proteinExistence type="predicted"/>
<organism evidence="2 3">
    <name type="scientific">Candidatus Amulumruptor caecigallinarius</name>
    <dbReference type="NCBI Taxonomy" id="2109911"/>
    <lineage>
        <taxon>Bacteria</taxon>
        <taxon>Pseudomonadati</taxon>
        <taxon>Bacteroidota</taxon>
        <taxon>Bacteroidia</taxon>
        <taxon>Bacteroidales</taxon>
        <taxon>Muribaculaceae</taxon>
        <taxon>Candidatus Amulumruptor</taxon>
    </lineage>
</organism>
<keyword evidence="1" id="KW-0732">Signal</keyword>
<reference evidence="2" key="1">
    <citation type="journal article" date="2021" name="PeerJ">
        <title>Extensive microbial diversity within the chicken gut microbiome revealed by metagenomics and culture.</title>
        <authorList>
            <person name="Gilroy R."/>
            <person name="Ravi A."/>
            <person name="Getino M."/>
            <person name="Pursley I."/>
            <person name="Horton D.L."/>
            <person name="Alikhan N.F."/>
            <person name="Baker D."/>
            <person name="Gharbi K."/>
            <person name="Hall N."/>
            <person name="Watson M."/>
            <person name="Adriaenssens E.M."/>
            <person name="Foster-Nyarko E."/>
            <person name="Jarju S."/>
            <person name="Secka A."/>
            <person name="Antonio M."/>
            <person name="Oren A."/>
            <person name="Chaudhuri R.R."/>
            <person name="La Ragione R."/>
            <person name="Hildebrand F."/>
            <person name="Pallen M.J."/>
        </authorList>
    </citation>
    <scope>NUCLEOTIDE SEQUENCE</scope>
    <source>
        <strain evidence="2">4100</strain>
    </source>
</reference>
<evidence type="ECO:0000313" key="3">
    <source>
        <dbReference type="Proteomes" id="UP000711407"/>
    </source>
</evidence>
<protein>
    <recommendedName>
        <fullName evidence="4">Outer membrane protein beta-barrel domain-containing protein</fullName>
    </recommendedName>
</protein>
<evidence type="ECO:0000313" key="2">
    <source>
        <dbReference type="EMBL" id="HJE39555.1"/>
    </source>
</evidence>
<feature type="chain" id="PRO_5037311467" description="Outer membrane protein beta-barrel domain-containing protein" evidence="1">
    <location>
        <begin position="18"/>
        <end position="189"/>
    </location>
</feature>
<dbReference type="Proteomes" id="UP000711407">
    <property type="component" value="Unassembled WGS sequence"/>
</dbReference>
<evidence type="ECO:0000256" key="1">
    <source>
        <dbReference type="SAM" id="SignalP"/>
    </source>
</evidence>
<dbReference type="EMBL" id="DYXT01000038">
    <property type="protein sequence ID" value="HJE39555.1"/>
    <property type="molecule type" value="Genomic_DNA"/>
</dbReference>
<accession>A0A921E974</accession>
<feature type="signal peptide" evidence="1">
    <location>
        <begin position="1"/>
        <end position="17"/>
    </location>
</feature>
<gene>
    <name evidence="2" type="ORF">K8V47_07360</name>
</gene>
<evidence type="ECO:0008006" key="4">
    <source>
        <dbReference type="Google" id="ProtNLM"/>
    </source>
</evidence>
<dbReference type="AlphaFoldDB" id="A0A921E974"/>
<reference evidence="2" key="2">
    <citation type="submission" date="2021-09" db="EMBL/GenBank/DDBJ databases">
        <authorList>
            <person name="Gilroy R."/>
        </authorList>
    </citation>
    <scope>NUCLEOTIDE SEQUENCE</scope>
    <source>
        <strain evidence="2">4100</strain>
    </source>
</reference>